<protein>
    <submittedName>
        <fullName evidence="1">Uncharacterized protein</fullName>
    </submittedName>
</protein>
<reference evidence="1 2" key="1">
    <citation type="journal article" date="2019" name="Int. J. Syst. Evol. Microbiol.">
        <title>The Global Catalogue of Microorganisms (GCM) 10K type strain sequencing project: providing services to taxonomists for standard genome sequencing and annotation.</title>
        <authorList>
            <consortium name="The Broad Institute Genomics Platform"/>
            <consortium name="The Broad Institute Genome Sequencing Center for Infectious Disease"/>
            <person name="Wu L."/>
            <person name="Ma J."/>
        </authorList>
    </citation>
    <scope>NUCLEOTIDE SEQUENCE [LARGE SCALE GENOMIC DNA]</scope>
    <source>
        <strain evidence="1 2">R28</strain>
    </source>
</reference>
<proteinExistence type="predicted"/>
<name>A0ACC7E2J5_9EURY</name>
<evidence type="ECO:0000313" key="1">
    <source>
        <dbReference type="EMBL" id="MFC7073533.1"/>
    </source>
</evidence>
<organism evidence="1 2">
    <name type="scientific">Halovenus rubra</name>
    <dbReference type="NCBI Taxonomy" id="869890"/>
    <lineage>
        <taxon>Archaea</taxon>
        <taxon>Methanobacteriati</taxon>
        <taxon>Methanobacteriota</taxon>
        <taxon>Stenosarchaea group</taxon>
        <taxon>Halobacteria</taxon>
        <taxon>Halobacteriales</taxon>
        <taxon>Haloarculaceae</taxon>
        <taxon>Halovenus</taxon>
    </lineage>
</organism>
<dbReference type="EMBL" id="JBHSZY010000010">
    <property type="protein sequence ID" value="MFC7073533.1"/>
    <property type="molecule type" value="Genomic_DNA"/>
</dbReference>
<gene>
    <name evidence="1" type="ORF">ACFQKC_10710</name>
</gene>
<evidence type="ECO:0000313" key="2">
    <source>
        <dbReference type="Proteomes" id="UP001596352"/>
    </source>
</evidence>
<dbReference type="Proteomes" id="UP001596352">
    <property type="component" value="Unassembled WGS sequence"/>
</dbReference>
<keyword evidence="2" id="KW-1185">Reference proteome</keyword>
<comment type="caution">
    <text evidence="1">The sequence shown here is derived from an EMBL/GenBank/DDBJ whole genome shotgun (WGS) entry which is preliminary data.</text>
</comment>
<sequence length="62" mass="7118">MPPDGYKTITIPEETAEKLTQLMIQRELETMSEAVEYAVDSTLTNDDLSDAELARLLYQRLR</sequence>
<accession>A0ACC7E2J5</accession>